<accession>A0A1E8PQN9</accession>
<dbReference type="InterPro" id="IPR027843">
    <property type="entry name" value="DUF4440"/>
</dbReference>
<evidence type="ECO:0000259" key="1">
    <source>
        <dbReference type="Pfam" id="PF14534"/>
    </source>
</evidence>
<protein>
    <submittedName>
        <fullName evidence="2">DUF4440 domain-containing protein</fullName>
    </submittedName>
</protein>
<reference evidence="2 3" key="1">
    <citation type="submission" date="2016-10" db="EMBL/GenBank/DDBJ databases">
        <title>Updated version of Genome Assembly of Janthinobacterium lividum ERGS5:01.</title>
        <authorList>
            <person name="Kumar R."/>
            <person name="Acharya V."/>
            <person name="Singh D."/>
        </authorList>
    </citation>
    <scope>NUCLEOTIDE SEQUENCE [LARGE SCALE GENOMIC DNA]</scope>
    <source>
        <strain evidence="2 3">ERGS5:01</strain>
    </source>
</reference>
<dbReference type="Pfam" id="PF14534">
    <property type="entry name" value="DUF4440"/>
    <property type="match status" value="1"/>
</dbReference>
<dbReference type="SUPFAM" id="SSF54427">
    <property type="entry name" value="NTF2-like"/>
    <property type="match status" value="1"/>
</dbReference>
<feature type="domain" description="DUF4440" evidence="1">
    <location>
        <begin position="18"/>
        <end position="117"/>
    </location>
</feature>
<name>A0A1E8PQN9_9BURK</name>
<evidence type="ECO:0000313" key="2">
    <source>
        <dbReference type="EMBL" id="OFJ47909.1"/>
    </source>
</evidence>
<dbReference type="EMBL" id="MAQB02000001">
    <property type="protein sequence ID" value="OFJ47909.1"/>
    <property type="molecule type" value="Genomic_DNA"/>
</dbReference>
<proteinExistence type="predicted"/>
<sequence length="133" mass="14555">MNAITEVPIHALTQAQVLDAEERLRLAMLASDVAALNILLADQLLFTNHLGHLLSKQADLAAHEQRLLTITDLRASECHVRINGHVAVVSMRMQLTGSYHDVETRGDFRFTRVWAQDAAGVLQVIAAHSGVVA</sequence>
<dbReference type="Gene3D" id="3.10.450.50">
    <property type="match status" value="1"/>
</dbReference>
<organism evidence="2 3">
    <name type="scientific">Janthinobacterium lividum</name>
    <dbReference type="NCBI Taxonomy" id="29581"/>
    <lineage>
        <taxon>Bacteria</taxon>
        <taxon>Pseudomonadati</taxon>
        <taxon>Pseudomonadota</taxon>
        <taxon>Betaproteobacteria</taxon>
        <taxon>Burkholderiales</taxon>
        <taxon>Oxalobacteraceae</taxon>
        <taxon>Janthinobacterium</taxon>
    </lineage>
</organism>
<comment type="caution">
    <text evidence="2">The sequence shown here is derived from an EMBL/GenBank/DDBJ whole genome shotgun (WGS) entry which is preliminary data.</text>
</comment>
<dbReference type="Proteomes" id="UP000092634">
    <property type="component" value="Unassembled WGS sequence"/>
</dbReference>
<dbReference type="InterPro" id="IPR032710">
    <property type="entry name" value="NTF2-like_dom_sf"/>
</dbReference>
<gene>
    <name evidence="2" type="ORF">BA896_001800</name>
</gene>
<dbReference type="AlphaFoldDB" id="A0A1E8PQN9"/>
<evidence type="ECO:0000313" key="3">
    <source>
        <dbReference type="Proteomes" id="UP000092634"/>
    </source>
</evidence>